<organism evidence="2 3">
    <name type="scientific">Sphingomonas floccifaciens</name>
    <dbReference type="NCBI Taxonomy" id="1844115"/>
    <lineage>
        <taxon>Bacteria</taxon>
        <taxon>Pseudomonadati</taxon>
        <taxon>Pseudomonadota</taxon>
        <taxon>Alphaproteobacteria</taxon>
        <taxon>Sphingomonadales</taxon>
        <taxon>Sphingomonadaceae</taxon>
        <taxon>Sphingomonas</taxon>
    </lineage>
</organism>
<accession>A0ABW4NAP2</accession>
<evidence type="ECO:0000313" key="2">
    <source>
        <dbReference type="EMBL" id="MFD1787188.1"/>
    </source>
</evidence>
<proteinExistence type="predicted"/>
<dbReference type="EMBL" id="JBHUFC010000002">
    <property type="protein sequence ID" value="MFD1787188.1"/>
    <property type="molecule type" value="Genomic_DNA"/>
</dbReference>
<dbReference type="Proteomes" id="UP001597283">
    <property type="component" value="Unassembled WGS sequence"/>
</dbReference>
<sequence>MKSLFAGAAIACAMIGSASAQTADTAPLAAARPADAGITLPANTEVILSMNSDLTTKGSKIDVGTKFDLSVAYDVMMGDYVVIPKGTPAVGEVVWKTGKGAFGKSGKMEVEMRSINLNGRRIPVTGKYRQEGEGNTVATVASVALIWPVAPFVTGKSARIPQGRELKAYTAEALPVSLPAGAVVTPVAAVARPTGTN</sequence>
<comment type="caution">
    <text evidence="2">The sequence shown here is derived from an EMBL/GenBank/DDBJ whole genome shotgun (WGS) entry which is preliminary data.</text>
</comment>
<keyword evidence="1" id="KW-0732">Signal</keyword>
<feature type="signal peptide" evidence="1">
    <location>
        <begin position="1"/>
        <end position="22"/>
    </location>
</feature>
<protein>
    <submittedName>
        <fullName evidence="2">Uncharacterized protein</fullName>
    </submittedName>
</protein>
<feature type="chain" id="PRO_5045379512" evidence="1">
    <location>
        <begin position="23"/>
        <end position="197"/>
    </location>
</feature>
<gene>
    <name evidence="2" type="ORF">ACFSC3_06365</name>
</gene>
<name>A0ABW4NAP2_9SPHN</name>
<evidence type="ECO:0000256" key="1">
    <source>
        <dbReference type="SAM" id="SignalP"/>
    </source>
</evidence>
<keyword evidence="3" id="KW-1185">Reference proteome</keyword>
<evidence type="ECO:0000313" key="3">
    <source>
        <dbReference type="Proteomes" id="UP001597283"/>
    </source>
</evidence>
<dbReference type="RefSeq" id="WP_380939549.1">
    <property type="nucleotide sequence ID" value="NZ_JBHUFC010000002.1"/>
</dbReference>
<reference evidence="3" key="1">
    <citation type="journal article" date="2019" name="Int. J. Syst. Evol. Microbiol.">
        <title>The Global Catalogue of Microorganisms (GCM) 10K type strain sequencing project: providing services to taxonomists for standard genome sequencing and annotation.</title>
        <authorList>
            <consortium name="The Broad Institute Genomics Platform"/>
            <consortium name="The Broad Institute Genome Sequencing Center for Infectious Disease"/>
            <person name="Wu L."/>
            <person name="Ma J."/>
        </authorList>
    </citation>
    <scope>NUCLEOTIDE SEQUENCE [LARGE SCALE GENOMIC DNA]</scope>
    <source>
        <strain evidence="3">Q85</strain>
    </source>
</reference>